<sequence length="297" mass="33672">WAGKAEQSLQSLMSFCFDPVDSFFYDVDRSGRFVRIQTDVLLRVLACEVGDDEFFAAALRRYLLNTRKFFAKYPFTSVAMDDPRFDPHSSYNSWSGAVNFLSLIRAAHAFEYHGRFVELTWILTPIVSAISRLTRFGQCLSPWTGEEGYTESYSPAILCVLDFIERLCGIVPTPEGELWFTGLLPYPMDHGVRLGEETAYCRLVDGRMMELVNNAEQADIYVEERLVCRFPYGIRVITDRRGALKAIAGMVAREVEGIVEYEGIAFPIRIGGNEKLVFEDGIFSRVSNPGVVLPEFE</sequence>
<name>A0ABS7C8I1_9BACL</name>
<dbReference type="Pfam" id="PF22422">
    <property type="entry name" value="MGH1-like_GH"/>
    <property type="match status" value="1"/>
</dbReference>
<comment type="caution">
    <text evidence="2">The sequence shown here is derived from an EMBL/GenBank/DDBJ whole genome shotgun (WGS) entry which is preliminary data.</text>
</comment>
<dbReference type="InterPro" id="IPR012341">
    <property type="entry name" value="6hp_glycosidase-like_sf"/>
</dbReference>
<dbReference type="InterPro" id="IPR054491">
    <property type="entry name" value="MGH1-like_GH"/>
</dbReference>
<evidence type="ECO:0000259" key="1">
    <source>
        <dbReference type="Pfam" id="PF22422"/>
    </source>
</evidence>
<dbReference type="EMBL" id="JAHZIK010000787">
    <property type="protein sequence ID" value="MBW7457223.1"/>
    <property type="molecule type" value="Genomic_DNA"/>
</dbReference>
<dbReference type="SUPFAM" id="SSF48208">
    <property type="entry name" value="Six-hairpin glycosidases"/>
    <property type="match status" value="1"/>
</dbReference>
<gene>
    <name evidence="2" type="ORF">K0U00_24590</name>
</gene>
<feature type="non-terminal residue" evidence="2">
    <location>
        <position position="1"/>
    </location>
</feature>
<dbReference type="InterPro" id="IPR008928">
    <property type="entry name" value="6-hairpin_glycosidase_sf"/>
</dbReference>
<dbReference type="Proteomes" id="UP001519887">
    <property type="component" value="Unassembled WGS sequence"/>
</dbReference>
<evidence type="ECO:0000313" key="2">
    <source>
        <dbReference type="EMBL" id="MBW7457223.1"/>
    </source>
</evidence>
<accession>A0ABS7C8I1</accession>
<dbReference type="Gene3D" id="1.50.10.10">
    <property type="match status" value="1"/>
</dbReference>
<protein>
    <recommendedName>
        <fullName evidence="1">Mannosylglycerate hydrolase MGH1-like glycoside hydrolase domain-containing protein</fullName>
    </recommendedName>
</protein>
<reference evidence="2 3" key="1">
    <citation type="submission" date="2021-07" db="EMBL/GenBank/DDBJ databases">
        <title>Paenibacillus radiodurans sp. nov., isolated from the southeastern edge of Tengger Desert.</title>
        <authorList>
            <person name="Zhang G."/>
        </authorList>
    </citation>
    <scope>NUCLEOTIDE SEQUENCE [LARGE SCALE GENOMIC DNA]</scope>
    <source>
        <strain evidence="2 3">CCM 7311</strain>
    </source>
</reference>
<feature type="domain" description="Mannosylglycerate hydrolase MGH1-like glycoside hydrolase" evidence="1">
    <location>
        <begin position="1"/>
        <end position="154"/>
    </location>
</feature>
<evidence type="ECO:0000313" key="3">
    <source>
        <dbReference type="Proteomes" id="UP001519887"/>
    </source>
</evidence>
<keyword evidence="3" id="KW-1185">Reference proteome</keyword>
<proteinExistence type="predicted"/>
<organism evidence="2 3">
    <name type="scientific">Paenibacillus sepulcri</name>
    <dbReference type="NCBI Taxonomy" id="359917"/>
    <lineage>
        <taxon>Bacteria</taxon>
        <taxon>Bacillati</taxon>
        <taxon>Bacillota</taxon>
        <taxon>Bacilli</taxon>
        <taxon>Bacillales</taxon>
        <taxon>Paenibacillaceae</taxon>
        <taxon>Paenibacillus</taxon>
    </lineage>
</organism>